<evidence type="ECO:0000313" key="1">
    <source>
        <dbReference type="EMBL" id="GIY98524.1"/>
    </source>
</evidence>
<evidence type="ECO:0000313" key="2">
    <source>
        <dbReference type="Proteomes" id="UP001054945"/>
    </source>
</evidence>
<sequence length="76" mass="8611">MGTRERTKQGYGTCNRDSRKLIEVSYLHLHSVNGGTDGQSAPYLHQCFSNCEAPHLNMGTRTKDKARLRDLQQGFK</sequence>
<accession>A0AAV4XXC0</accession>
<dbReference type="EMBL" id="BPLR01000931">
    <property type="protein sequence ID" value="GIY98524.1"/>
    <property type="molecule type" value="Genomic_DNA"/>
</dbReference>
<comment type="caution">
    <text evidence="1">The sequence shown here is derived from an EMBL/GenBank/DDBJ whole genome shotgun (WGS) entry which is preliminary data.</text>
</comment>
<dbReference type="AlphaFoldDB" id="A0AAV4XXC0"/>
<proteinExistence type="predicted"/>
<protein>
    <submittedName>
        <fullName evidence="1">Uncharacterized protein</fullName>
    </submittedName>
</protein>
<dbReference type="Proteomes" id="UP001054945">
    <property type="component" value="Unassembled WGS sequence"/>
</dbReference>
<organism evidence="1 2">
    <name type="scientific">Caerostris extrusa</name>
    <name type="common">Bark spider</name>
    <name type="synonym">Caerostris bankana</name>
    <dbReference type="NCBI Taxonomy" id="172846"/>
    <lineage>
        <taxon>Eukaryota</taxon>
        <taxon>Metazoa</taxon>
        <taxon>Ecdysozoa</taxon>
        <taxon>Arthropoda</taxon>
        <taxon>Chelicerata</taxon>
        <taxon>Arachnida</taxon>
        <taxon>Araneae</taxon>
        <taxon>Araneomorphae</taxon>
        <taxon>Entelegynae</taxon>
        <taxon>Araneoidea</taxon>
        <taxon>Araneidae</taxon>
        <taxon>Caerostris</taxon>
    </lineage>
</organism>
<gene>
    <name evidence="1" type="ORF">CEXT_664131</name>
</gene>
<name>A0AAV4XXC0_CAEEX</name>
<reference evidence="1 2" key="1">
    <citation type="submission" date="2021-06" db="EMBL/GenBank/DDBJ databases">
        <title>Caerostris extrusa draft genome.</title>
        <authorList>
            <person name="Kono N."/>
            <person name="Arakawa K."/>
        </authorList>
    </citation>
    <scope>NUCLEOTIDE SEQUENCE [LARGE SCALE GENOMIC DNA]</scope>
</reference>
<keyword evidence="2" id="KW-1185">Reference proteome</keyword>